<dbReference type="RefSeq" id="WP_345697806.1">
    <property type="nucleotide sequence ID" value="NZ_BAABIS010000001.1"/>
</dbReference>
<accession>A0ABP9DPB1</accession>
<evidence type="ECO:0000313" key="1">
    <source>
        <dbReference type="EMBL" id="GAA4854899.1"/>
    </source>
</evidence>
<protein>
    <submittedName>
        <fullName evidence="1">DinB family protein</fullName>
    </submittedName>
</protein>
<gene>
    <name evidence="1" type="ORF">GCM10023235_35440</name>
</gene>
<reference evidence="2" key="1">
    <citation type="journal article" date="2019" name="Int. J. Syst. Evol. Microbiol.">
        <title>The Global Catalogue of Microorganisms (GCM) 10K type strain sequencing project: providing services to taxonomists for standard genome sequencing and annotation.</title>
        <authorList>
            <consortium name="The Broad Institute Genomics Platform"/>
            <consortium name="The Broad Institute Genome Sequencing Center for Infectious Disease"/>
            <person name="Wu L."/>
            <person name="Ma J."/>
        </authorList>
    </citation>
    <scope>NUCLEOTIDE SEQUENCE [LARGE SCALE GENOMIC DNA]</scope>
    <source>
        <strain evidence="2">JCM 13006</strain>
    </source>
</reference>
<name>A0ABP9DPB1_9ACTN</name>
<evidence type="ECO:0000313" key="2">
    <source>
        <dbReference type="Proteomes" id="UP001501752"/>
    </source>
</evidence>
<dbReference type="Gene3D" id="1.20.120.450">
    <property type="entry name" value="dinb family like domain"/>
    <property type="match status" value="1"/>
</dbReference>
<dbReference type="Proteomes" id="UP001501752">
    <property type="component" value="Unassembled WGS sequence"/>
</dbReference>
<sequence>MPSLVNAETDERDALLAFLAAQRGGLRRAVLGLSEEQAAGTPTVSSLSLAVLIKHAARCERFWITENLLQRGGGEESASMERWADEYRLVEGDTLAGWLAVYEQVAAETEKAVRELPSLEVDFPLPVAPWFPPNSRRTARWALLHLIQETARHAGHADIIRETVDGKVAFQLLAEEQGTPWN</sequence>
<dbReference type="SUPFAM" id="SSF109854">
    <property type="entry name" value="DinB/YfiT-like putative metalloenzymes"/>
    <property type="match status" value="1"/>
</dbReference>
<dbReference type="InterPro" id="IPR034660">
    <property type="entry name" value="DinB/YfiT-like"/>
</dbReference>
<comment type="caution">
    <text evidence="1">The sequence shown here is derived from an EMBL/GenBank/DDBJ whole genome shotgun (WGS) entry which is preliminary data.</text>
</comment>
<proteinExistence type="predicted"/>
<keyword evidence="2" id="KW-1185">Reference proteome</keyword>
<dbReference type="Pfam" id="PF04978">
    <property type="entry name" value="MST"/>
    <property type="match status" value="1"/>
</dbReference>
<dbReference type="InterPro" id="IPR007061">
    <property type="entry name" value="MST-like"/>
</dbReference>
<organism evidence="1 2">
    <name type="scientific">Kitasatospora terrestris</name>
    <dbReference type="NCBI Taxonomy" id="258051"/>
    <lineage>
        <taxon>Bacteria</taxon>
        <taxon>Bacillati</taxon>
        <taxon>Actinomycetota</taxon>
        <taxon>Actinomycetes</taxon>
        <taxon>Kitasatosporales</taxon>
        <taxon>Streptomycetaceae</taxon>
        <taxon>Kitasatospora</taxon>
    </lineage>
</organism>
<dbReference type="EMBL" id="BAABIS010000001">
    <property type="protein sequence ID" value="GAA4854899.1"/>
    <property type="molecule type" value="Genomic_DNA"/>
</dbReference>